<comment type="similarity">
    <text evidence="4">Belongs to the MAP Jupiter family.</text>
</comment>
<dbReference type="PANTHER" id="PTHR34930">
    <property type="entry name" value="GEO05313P1"/>
    <property type="match status" value="1"/>
</dbReference>
<evidence type="ECO:0000256" key="1">
    <source>
        <dbReference type="ARBA" id="ARBA00003805"/>
    </source>
</evidence>
<reference evidence="12 13" key="1">
    <citation type="submission" date="2024-05" db="EMBL/GenBank/DDBJ databases">
        <title>Genetic variation in Jamaican populations of the coffee berry borer (Hypothenemus hampei).</title>
        <authorList>
            <person name="Errbii M."/>
            <person name="Myrie A."/>
        </authorList>
    </citation>
    <scope>NUCLEOTIDE SEQUENCE [LARGE SCALE GENOMIC DNA]</scope>
    <source>
        <strain evidence="12">JA-Hopewell-2020-01-JO</strain>
        <tissue evidence="12">Whole body</tissue>
    </source>
</reference>
<dbReference type="InterPro" id="IPR033335">
    <property type="entry name" value="JUPITER"/>
</dbReference>
<gene>
    <name evidence="12" type="ORF">ABEB36_007233</name>
</gene>
<keyword evidence="7" id="KW-0597">Phosphoprotein</keyword>
<evidence type="ECO:0000256" key="2">
    <source>
        <dbReference type="ARBA" id="ARBA00004123"/>
    </source>
</evidence>
<evidence type="ECO:0000256" key="8">
    <source>
        <dbReference type="ARBA" id="ARBA00022701"/>
    </source>
</evidence>
<feature type="region of interest" description="Disordered" evidence="11">
    <location>
        <begin position="1"/>
        <end position="102"/>
    </location>
</feature>
<keyword evidence="6" id="KW-0963">Cytoplasm</keyword>
<comment type="caution">
    <text evidence="12">The sequence shown here is derived from an EMBL/GenBank/DDBJ whole genome shotgun (WGS) entry which is preliminary data.</text>
</comment>
<protein>
    <recommendedName>
        <fullName evidence="5">Microtubule-associated protein Jupiter</fullName>
    </recommendedName>
</protein>
<keyword evidence="10" id="KW-0539">Nucleus</keyword>
<proteinExistence type="inferred from homology"/>
<dbReference type="PANTHER" id="PTHR34930:SF2">
    <property type="entry name" value="MICROTUBULE-ASSOCIATED PROTEIN JUPITER"/>
    <property type="match status" value="1"/>
</dbReference>
<feature type="compositionally biased region" description="Polar residues" evidence="11">
    <location>
        <begin position="44"/>
        <end position="56"/>
    </location>
</feature>
<evidence type="ECO:0000256" key="6">
    <source>
        <dbReference type="ARBA" id="ARBA00022490"/>
    </source>
</evidence>
<evidence type="ECO:0000256" key="4">
    <source>
        <dbReference type="ARBA" id="ARBA00005344"/>
    </source>
</evidence>
<sequence>MTTTNVFSGLTGDKNSSKVLKPPGGGHSDIFGAPEPPVKRDSGRNASSILEGTNNIIPEKQASPVKPTAPPSQQSDNENTASASAPTRNRVPPGGYSSGPLW</sequence>
<evidence type="ECO:0000313" key="13">
    <source>
        <dbReference type="Proteomes" id="UP001566132"/>
    </source>
</evidence>
<evidence type="ECO:0000256" key="7">
    <source>
        <dbReference type="ARBA" id="ARBA00022553"/>
    </source>
</evidence>
<dbReference type="GO" id="GO:0005874">
    <property type="term" value="C:microtubule"/>
    <property type="evidence" value="ECO:0007669"/>
    <property type="project" value="UniProtKB-KW"/>
</dbReference>
<comment type="function">
    <text evidence="1">Binds to all microtubule populations.</text>
</comment>
<evidence type="ECO:0000256" key="3">
    <source>
        <dbReference type="ARBA" id="ARBA00004186"/>
    </source>
</evidence>
<dbReference type="Proteomes" id="UP001566132">
    <property type="component" value="Unassembled WGS sequence"/>
</dbReference>
<keyword evidence="13" id="KW-1185">Reference proteome</keyword>
<name>A0ABD1ETA1_HYPHA</name>
<feature type="compositionally biased region" description="Polar residues" evidence="11">
    <location>
        <begin position="1"/>
        <end position="18"/>
    </location>
</feature>
<dbReference type="GO" id="GO:0005634">
    <property type="term" value="C:nucleus"/>
    <property type="evidence" value="ECO:0007669"/>
    <property type="project" value="UniProtKB-SubCell"/>
</dbReference>
<evidence type="ECO:0000256" key="11">
    <source>
        <dbReference type="SAM" id="MobiDB-lite"/>
    </source>
</evidence>
<dbReference type="GO" id="GO:0005819">
    <property type="term" value="C:spindle"/>
    <property type="evidence" value="ECO:0007669"/>
    <property type="project" value="UniProtKB-SubCell"/>
</dbReference>
<evidence type="ECO:0000256" key="9">
    <source>
        <dbReference type="ARBA" id="ARBA00023212"/>
    </source>
</evidence>
<keyword evidence="9" id="KW-0206">Cytoskeleton</keyword>
<dbReference type="AlphaFoldDB" id="A0ABD1ETA1"/>
<accession>A0ABD1ETA1</accession>
<evidence type="ECO:0000313" key="12">
    <source>
        <dbReference type="EMBL" id="KAL1502020.1"/>
    </source>
</evidence>
<keyword evidence="8" id="KW-0493">Microtubule</keyword>
<evidence type="ECO:0000256" key="10">
    <source>
        <dbReference type="ARBA" id="ARBA00023242"/>
    </source>
</evidence>
<dbReference type="EMBL" id="JBDJPC010000005">
    <property type="protein sequence ID" value="KAL1502020.1"/>
    <property type="molecule type" value="Genomic_DNA"/>
</dbReference>
<comment type="subcellular location">
    <subcellularLocation>
        <location evidence="3">Cytoplasm</location>
        <location evidence="3">Cytoskeleton</location>
        <location evidence="3">Spindle</location>
    </subcellularLocation>
    <subcellularLocation>
        <location evidence="2">Nucleus</location>
    </subcellularLocation>
</comment>
<evidence type="ECO:0000256" key="5">
    <source>
        <dbReference type="ARBA" id="ARBA00021471"/>
    </source>
</evidence>
<organism evidence="12 13">
    <name type="scientific">Hypothenemus hampei</name>
    <name type="common">Coffee berry borer</name>
    <dbReference type="NCBI Taxonomy" id="57062"/>
    <lineage>
        <taxon>Eukaryota</taxon>
        <taxon>Metazoa</taxon>
        <taxon>Ecdysozoa</taxon>
        <taxon>Arthropoda</taxon>
        <taxon>Hexapoda</taxon>
        <taxon>Insecta</taxon>
        <taxon>Pterygota</taxon>
        <taxon>Neoptera</taxon>
        <taxon>Endopterygota</taxon>
        <taxon>Coleoptera</taxon>
        <taxon>Polyphaga</taxon>
        <taxon>Cucujiformia</taxon>
        <taxon>Curculionidae</taxon>
        <taxon>Scolytinae</taxon>
        <taxon>Hypothenemus</taxon>
    </lineage>
</organism>
<feature type="compositionally biased region" description="Polar residues" evidence="11">
    <location>
        <begin position="71"/>
        <end position="87"/>
    </location>
</feature>